<dbReference type="OrthoDB" id="1741334at2759"/>
<dbReference type="GO" id="GO:0032981">
    <property type="term" value="P:mitochondrial respiratory chain complex I assembly"/>
    <property type="evidence" value="ECO:0007669"/>
    <property type="project" value="TreeGrafter"/>
</dbReference>
<evidence type="ECO:0000256" key="4">
    <source>
        <dbReference type="ARBA" id="ARBA00023004"/>
    </source>
</evidence>
<dbReference type="FunFam" id="3.40.50.300:FF:001278">
    <property type="entry name" value="Iron-sulfur cluster carrier protein"/>
    <property type="match status" value="1"/>
</dbReference>
<dbReference type="GO" id="GO:0051539">
    <property type="term" value="F:4 iron, 4 sulfur cluster binding"/>
    <property type="evidence" value="ECO:0007669"/>
    <property type="project" value="TreeGrafter"/>
</dbReference>
<dbReference type="SUPFAM" id="SSF52540">
    <property type="entry name" value="P-loop containing nucleoside triphosphate hydrolases"/>
    <property type="match status" value="1"/>
</dbReference>
<keyword evidence="3" id="KW-0067">ATP-binding</keyword>
<keyword evidence="1" id="KW-0479">Metal-binding</keyword>
<keyword evidence="5" id="KW-0411">Iron-sulfur</keyword>
<organism evidence="7 8">
    <name type="scientific">Venturia effusa</name>
    <dbReference type="NCBI Taxonomy" id="50376"/>
    <lineage>
        <taxon>Eukaryota</taxon>
        <taxon>Fungi</taxon>
        <taxon>Dikarya</taxon>
        <taxon>Ascomycota</taxon>
        <taxon>Pezizomycotina</taxon>
        <taxon>Dothideomycetes</taxon>
        <taxon>Pleosporomycetidae</taxon>
        <taxon>Venturiales</taxon>
        <taxon>Venturiaceae</taxon>
        <taxon>Venturia</taxon>
    </lineage>
</organism>
<dbReference type="InterPro" id="IPR033756">
    <property type="entry name" value="YlxH/NBP35"/>
</dbReference>
<dbReference type="HAMAP" id="MF_02040">
    <property type="entry name" value="Mrp_NBP35"/>
    <property type="match status" value="1"/>
</dbReference>
<evidence type="ECO:0000313" key="8">
    <source>
        <dbReference type="Proteomes" id="UP000316270"/>
    </source>
</evidence>
<dbReference type="GO" id="GO:0016226">
    <property type="term" value="P:iron-sulfur cluster assembly"/>
    <property type="evidence" value="ECO:0007669"/>
    <property type="project" value="InterPro"/>
</dbReference>
<keyword evidence="2" id="KW-0547">Nucleotide-binding</keyword>
<dbReference type="AlphaFoldDB" id="A0A517L8R3"/>
<dbReference type="InterPro" id="IPR019591">
    <property type="entry name" value="Mrp/NBP35_ATP-bd"/>
</dbReference>
<dbReference type="PANTHER" id="PTHR42961:SF2">
    <property type="entry name" value="IRON-SULFUR PROTEIN NUBPL"/>
    <property type="match status" value="1"/>
</dbReference>
<dbReference type="STRING" id="50376.A0A517L8R3"/>
<protein>
    <submittedName>
        <fullName evidence="7">Uncharacterized protein</fullName>
    </submittedName>
</protein>
<proteinExistence type="inferred from homology"/>
<comment type="similarity">
    <text evidence="6">Belongs to the Mrp/NBP35 ATP-binding proteins family.</text>
</comment>
<keyword evidence="8" id="KW-1185">Reference proteome</keyword>
<dbReference type="Proteomes" id="UP000316270">
    <property type="component" value="Chromosome 7"/>
</dbReference>
<evidence type="ECO:0000256" key="3">
    <source>
        <dbReference type="ARBA" id="ARBA00022840"/>
    </source>
</evidence>
<dbReference type="InterPro" id="IPR027417">
    <property type="entry name" value="P-loop_NTPase"/>
</dbReference>
<evidence type="ECO:0000313" key="7">
    <source>
        <dbReference type="EMBL" id="QDS72026.1"/>
    </source>
</evidence>
<dbReference type="CDD" id="cd02037">
    <property type="entry name" value="Mrp_NBP35"/>
    <property type="match status" value="1"/>
</dbReference>
<evidence type="ECO:0000256" key="1">
    <source>
        <dbReference type="ARBA" id="ARBA00022723"/>
    </source>
</evidence>
<evidence type="ECO:0000256" key="6">
    <source>
        <dbReference type="ARBA" id="ARBA00024036"/>
    </source>
</evidence>
<dbReference type="GO" id="GO:0005524">
    <property type="term" value="F:ATP binding"/>
    <property type="evidence" value="ECO:0007669"/>
    <property type="project" value="UniProtKB-KW"/>
</dbReference>
<dbReference type="GO" id="GO:0046872">
    <property type="term" value="F:metal ion binding"/>
    <property type="evidence" value="ECO:0007669"/>
    <property type="project" value="UniProtKB-KW"/>
</dbReference>
<evidence type="ECO:0000256" key="2">
    <source>
        <dbReference type="ARBA" id="ARBA00022741"/>
    </source>
</evidence>
<sequence length="265" mass="28597">MQRGLPQKRHIKDVKKIIAVSSAKGGVGKSTISVNLALSFAQKGLRTGILDTDIFGPSIPTLLNLSGEPRLSSNNQLIPLSNYGLKSMSMGYLIPDSSPVVWRGLMVMKALQQLLHEVDWGILDILVLDLPPGTGDIQLTITQQLHLSGAVIISTPQSLALKDSVRGIEMFRKVDVPVLGMVQNMSLFTCSRCGHEDHVFGIEGVTRTCEEMGVRFLGDVPLHGRICRDADEGKPTVVAEPESTRAEAFRAIAGKVGKLVGLDGH</sequence>
<name>A0A517L8R3_9PEZI</name>
<accession>A0A517L8R3</accession>
<dbReference type="PANTHER" id="PTHR42961">
    <property type="entry name" value="IRON-SULFUR PROTEIN NUBPL"/>
    <property type="match status" value="1"/>
</dbReference>
<dbReference type="Gene3D" id="3.40.50.300">
    <property type="entry name" value="P-loop containing nucleotide triphosphate hydrolases"/>
    <property type="match status" value="1"/>
</dbReference>
<keyword evidence="4" id="KW-0408">Iron</keyword>
<reference evidence="7 8" key="1">
    <citation type="submission" date="2019-07" db="EMBL/GenBank/DDBJ databases">
        <title>Finished genome of Venturia effusa.</title>
        <authorList>
            <person name="Young C.A."/>
            <person name="Cox M.P."/>
            <person name="Ganley A.R.D."/>
            <person name="David W.J."/>
        </authorList>
    </citation>
    <scope>NUCLEOTIDE SEQUENCE [LARGE SCALE GENOMIC DNA]</scope>
    <source>
        <strain evidence="8">albino</strain>
    </source>
</reference>
<evidence type="ECO:0000256" key="5">
    <source>
        <dbReference type="ARBA" id="ARBA00023014"/>
    </source>
</evidence>
<dbReference type="Pfam" id="PF10609">
    <property type="entry name" value="ParA"/>
    <property type="match status" value="1"/>
</dbReference>
<dbReference type="EMBL" id="CP042191">
    <property type="protein sequence ID" value="QDS72026.1"/>
    <property type="molecule type" value="Genomic_DNA"/>
</dbReference>
<dbReference type="InterPro" id="IPR044304">
    <property type="entry name" value="NUBPL-like"/>
</dbReference>
<dbReference type="GO" id="GO:0005739">
    <property type="term" value="C:mitochondrion"/>
    <property type="evidence" value="ECO:0007669"/>
    <property type="project" value="TreeGrafter"/>
</dbReference>
<gene>
    <name evidence="7" type="ORF">FKW77_002166</name>
</gene>
<dbReference type="GO" id="GO:0140663">
    <property type="term" value="F:ATP-dependent FeS chaperone activity"/>
    <property type="evidence" value="ECO:0007669"/>
    <property type="project" value="InterPro"/>
</dbReference>